<dbReference type="RefSeq" id="WP_129004388.1">
    <property type="nucleotide sequence ID" value="NZ_SDHZ01000002.1"/>
</dbReference>
<proteinExistence type="predicted"/>
<feature type="chain" id="PRO_5020581060" description="T9SS C-terminal target domain-containing protein" evidence="1">
    <location>
        <begin position="25"/>
        <end position="499"/>
    </location>
</feature>
<accession>A0A4Q1D4H4</accession>
<dbReference type="EMBL" id="SDHZ01000002">
    <property type="protein sequence ID" value="RXK83335.1"/>
    <property type="molecule type" value="Genomic_DNA"/>
</dbReference>
<protein>
    <recommendedName>
        <fullName evidence="4">T9SS C-terminal target domain-containing protein</fullName>
    </recommendedName>
</protein>
<dbReference type="PROSITE" id="PS51257">
    <property type="entry name" value="PROKAR_LIPOPROTEIN"/>
    <property type="match status" value="1"/>
</dbReference>
<dbReference type="PANTHER" id="PTHR41339:SF1">
    <property type="entry name" value="SECRETED PROTEIN"/>
    <property type="match status" value="1"/>
</dbReference>
<keyword evidence="1" id="KW-0732">Signal</keyword>
<name>A0A4Q1D4H4_9BACT</name>
<dbReference type="OrthoDB" id="1521716at2"/>
<evidence type="ECO:0000256" key="1">
    <source>
        <dbReference type="SAM" id="SignalP"/>
    </source>
</evidence>
<feature type="signal peptide" evidence="1">
    <location>
        <begin position="1"/>
        <end position="24"/>
    </location>
</feature>
<dbReference type="SUPFAM" id="SSF51126">
    <property type="entry name" value="Pectin lyase-like"/>
    <property type="match status" value="1"/>
</dbReference>
<dbReference type="PANTHER" id="PTHR41339">
    <property type="entry name" value="LIPL48"/>
    <property type="match status" value="1"/>
</dbReference>
<comment type="caution">
    <text evidence="2">The sequence shown here is derived from an EMBL/GenBank/DDBJ whole genome shotgun (WGS) entry which is preliminary data.</text>
</comment>
<dbReference type="Proteomes" id="UP000290545">
    <property type="component" value="Unassembled WGS sequence"/>
</dbReference>
<dbReference type="AlphaFoldDB" id="A0A4Q1D4H4"/>
<evidence type="ECO:0000313" key="3">
    <source>
        <dbReference type="Proteomes" id="UP000290545"/>
    </source>
</evidence>
<reference evidence="2 3" key="1">
    <citation type="submission" date="2019-01" db="EMBL/GenBank/DDBJ databases">
        <title>Filimonas sp. strain TTM-71.</title>
        <authorList>
            <person name="Chen W.-M."/>
        </authorList>
    </citation>
    <scope>NUCLEOTIDE SEQUENCE [LARGE SCALE GENOMIC DNA]</scope>
    <source>
        <strain evidence="2 3">TTM-71</strain>
    </source>
</reference>
<sequence length="499" mass="51246">MTSRINFLALAAICALLVATGCKKNTTETKDATPEFNRAGSSYLDSRAVPSLTATVPNVISSALTLTNDRVWLIDGPTFVVNNATLTIQPGTFIKGRKASTSGNPSFLLSAKGAKIIADGTIDAPIVFTTDQPVCSRGRGDWGGVVLLGSAPINVAPTVIIEGIAASYLPSSSFLSYPASIQYGSNGGANDASVNADAASASTLRNVRIEFAGDVLEADNELNGLTLGGVGSATILENIQVSYGADDAFEFFGGSVNAKNLIAYGCDDDDFDFDNGYQGAIQFAAGIKLPCAGGYSTNPNGIECNNNTNNALTEGNRPTHPVLSNLTLIGHSATPGPIGSGSAGVGALFRQTTEFTFVNSLVGGFATGVNYSAATVAPSLFAFDAVHGFTAATNPASGGTSVDRSTALITNDYLLLSNPFSITCACGAVATPDYRYNDDPFSPSPADGLFSLSGVSVTHPGGALTSFSSVGYAGAFGPASGPRWDVQNWTSYAPQTNPY</sequence>
<dbReference type="InterPro" id="IPR011050">
    <property type="entry name" value="Pectin_lyase_fold/virulence"/>
</dbReference>
<keyword evidence="3" id="KW-1185">Reference proteome</keyword>
<evidence type="ECO:0000313" key="2">
    <source>
        <dbReference type="EMBL" id="RXK83335.1"/>
    </source>
</evidence>
<gene>
    <name evidence="2" type="ORF">ESB13_14625</name>
</gene>
<evidence type="ECO:0008006" key="4">
    <source>
        <dbReference type="Google" id="ProtNLM"/>
    </source>
</evidence>
<organism evidence="2 3">
    <name type="scientific">Filimonas effusa</name>
    <dbReference type="NCBI Taxonomy" id="2508721"/>
    <lineage>
        <taxon>Bacteria</taxon>
        <taxon>Pseudomonadati</taxon>
        <taxon>Bacteroidota</taxon>
        <taxon>Chitinophagia</taxon>
        <taxon>Chitinophagales</taxon>
        <taxon>Chitinophagaceae</taxon>
        <taxon>Filimonas</taxon>
    </lineage>
</organism>